<gene>
    <name evidence="2" type="ORF">H6A13_07245</name>
</gene>
<organism evidence="2 3">
    <name type="scientific">Mordavella massiliensis</name>
    <dbReference type="NCBI Taxonomy" id="1871024"/>
    <lineage>
        <taxon>Bacteria</taxon>
        <taxon>Bacillati</taxon>
        <taxon>Bacillota</taxon>
        <taxon>Clostridia</taxon>
        <taxon>Eubacteriales</taxon>
        <taxon>Clostridiaceae</taxon>
        <taxon>Mordavella</taxon>
    </lineage>
</organism>
<name>A0A938X2X0_9CLOT</name>
<dbReference type="AlphaFoldDB" id="A0A938X2X0"/>
<keyword evidence="3" id="KW-1185">Reference proteome</keyword>
<evidence type="ECO:0000313" key="2">
    <source>
        <dbReference type="EMBL" id="MBM6826896.1"/>
    </source>
</evidence>
<sequence length="203" mass="23735">MENKTIWIMNHYAGHMFFDQSGRHYWFAKYLSRAGWKVKVFCANVVSDDTKSKHFESDELYIEQQDNKESIEFIFVKARTYDGNGIQRVMNMIDFYRNIKKTVNVYIKHYGKPDIILASSVHPLTLVAGIQLAQKMKIHCICEVRDLWPEAIVAYSSRIKRSSLIAKVMYAGEKWIYKKAACVIFTQEGGPQYVIDQKWTDID</sequence>
<reference evidence="2" key="1">
    <citation type="submission" date="2020-08" db="EMBL/GenBank/DDBJ databases">
        <authorList>
            <person name="Cejkova D."/>
            <person name="Kubasova T."/>
            <person name="Jahodarova E."/>
            <person name="Rychlik I."/>
        </authorList>
    </citation>
    <scope>NUCLEOTIDE SEQUENCE</scope>
    <source>
        <strain evidence="2">An420c</strain>
    </source>
</reference>
<dbReference type="EMBL" id="JACJLV010000020">
    <property type="protein sequence ID" value="MBM6826896.1"/>
    <property type="molecule type" value="Genomic_DNA"/>
</dbReference>
<proteinExistence type="predicted"/>
<dbReference type="InterPro" id="IPR028098">
    <property type="entry name" value="Glyco_trans_4-like_N"/>
</dbReference>
<dbReference type="Pfam" id="PF13579">
    <property type="entry name" value="Glyco_trans_4_4"/>
    <property type="match status" value="1"/>
</dbReference>
<dbReference type="RefSeq" id="WP_420827223.1">
    <property type="nucleotide sequence ID" value="NZ_JACJLV010000020.1"/>
</dbReference>
<evidence type="ECO:0000259" key="1">
    <source>
        <dbReference type="Pfam" id="PF13579"/>
    </source>
</evidence>
<dbReference type="SUPFAM" id="SSF53756">
    <property type="entry name" value="UDP-Glycosyltransferase/glycogen phosphorylase"/>
    <property type="match status" value="1"/>
</dbReference>
<protein>
    <submittedName>
        <fullName evidence="2">Glycosyltransferase WbuB</fullName>
    </submittedName>
</protein>
<reference evidence="2" key="2">
    <citation type="journal article" date="2021" name="Sci. Rep.">
        <title>The distribution of antibiotic resistance genes in chicken gut microbiota commensals.</title>
        <authorList>
            <person name="Juricova H."/>
            <person name="Matiasovicova J."/>
            <person name="Kubasova T."/>
            <person name="Cejkova D."/>
            <person name="Rychlik I."/>
        </authorList>
    </citation>
    <scope>NUCLEOTIDE SEQUENCE</scope>
    <source>
        <strain evidence="2">An420c</strain>
    </source>
</reference>
<evidence type="ECO:0000313" key="3">
    <source>
        <dbReference type="Proteomes" id="UP000713880"/>
    </source>
</evidence>
<feature type="domain" description="Glycosyltransferase subfamily 4-like N-terminal" evidence="1">
    <location>
        <begin position="27"/>
        <end position="194"/>
    </location>
</feature>
<dbReference type="Proteomes" id="UP000713880">
    <property type="component" value="Unassembled WGS sequence"/>
</dbReference>
<accession>A0A938X2X0</accession>
<dbReference type="Gene3D" id="3.40.50.2000">
    <property type="entry name" value="Glycogen Phosphorylase B"/>
    <property type="match status" value="1"/>
</dbReference>
<feature type="non-terminal residue" evidence="2">
    <location>
        <position position="203"/>
    </location>
</feature>
<comment type="caution">
    <text evidence="2">The sequence shown here is derived from an EMBL/GenBank/DDBJ whole genome shotgun (WGS) entry which is preliminary data.</text>
</comment>